<comment type="caution">
    <text evidence="8">The sequence shown here is derived from an EMBL/GenBank/DDBJ whole genome shotgun (WGS) entry which is preliminary data.</text>
</comment>
<dbReference type="Pfam" id="PF01171">
    <property type="entry name" value="ATP_bind_3"/>
    <property type="match status" value="1"/>
</dbReference>
<protein>
    <recommendedName>
        <fullName evidence="1">tRNA(Ile)-lysidine synthetase</fullName>
        <ecNumber evidence="1">6.3.4.19</ecNumber>
    </recommendedName>
</protein>
<name>A0A8T2RIX2_CERRI</name>
<dbReference type="AlphaFoldDB" id="A0A8T2RIX2"/>
<keyword evidence="9" id="KW-1185">Reference proteome</keyword>
<gene>
    <name evidence="8" type="ORF">KP509_26G019300</name>
</gene>
<comment type="catalytic activity">
    <reaction evidence="6">
        <text>cytidine(34) in tRNA(Ile2) + L-lysine + ATP = lysidine(34) in tRNA(Ile2) + AMP + diphosphate + H(+)</text>
        <dbReference type="Rhea" id="RHEA:43744"/>
        <dbReference type="Rhea" id="RHEA-COMP:10625"/>
        <dbReference type="Rhea" id="RHEA-COMP:10670"/>
        <dbReference type="ChEBI" id="CHEBI:15378"/>
        <dbReference type="ChEBI" id="CHEBI:30616"/>
        <dbReference type="ChEBI" id="CHEBI:32551"/>
        <dbReference type="ChEBI" id="CHEBI:33019"/>
        <dbReference type="ChEBI" id="CHEBI:82748"/>
        <dbReference type="ChEBI" id="CHEBI:83665"/>
        <dbReference type="ChEBI" id="CHEBI:456215"/>
        <dbReference type="EC" id="6.3.4.19"/>
    </reaction>
</comment>
<dbReference type="CDD" id="cd01992">
    <property type="entry name" value="TilS_N"/>
    <property type="match status" value="1"/>
</dbReference>
<dbReference type="HAMAP" id="MF_01161">
    <property type="entry name" value="tRNA_Ile_lys_synt"/>
    <property type="match status" value="1"/>
</dbReference>
<dbReference type="PANTHER" id="PTHR43033">
    <property type="entry name" value="TRNA(ILE)-LYSIDINE SYNTHASE-RELATED"/>
    <property type="match status" value="1"/>
</dbReference>
<evidence type="ECO:0000256" key="2">
    <source>
        <dbReference type="ARBA" id="ARBA00022598"/>
    </source>
</evidence>
<evidence type="ECO:0000256" key="3">
    <source>
        <dbReference type="ARBA" id="ARBA00022694"/>
    </source>
</evidence>
<dbReference type="EC" id="6.3.4.19" evidence="1"/>
<dbReference type="GO" id="GO:0005524">
    <property type="term" value="F:ATP binding"/>
    <property type="evidence" value="ECO:0007669"/>
    <property type="project" value="UniProtKB-KW"/>
</dbReference>
<evidence type="ECO:0000256" key="6">
    <source>
        <dbReference type="ARBA" id="ARBA00048539"/>
    </source>
</evidence>
<evidence type="ECO:0000313" key="9">
    <source>
        <dbReference type="Proteomes" id="UP000825935"/>
    </source>
</evidence>
<keyword evidence="5" id="KW-0067">ATP-binding</keyword>
<keyword evidence="2" id="KW-0436">Ligase</keyword>
<dbReference type="NCBIfam" id="TIGR02432">
    <property type="entry name" value="lysidine_TilS_N"/>
    <property type="match status" value="1"/>
</dbReference>
<evidence type="ECO:0000313" key="8">
    <source>
        <dbReference type="EMBL" id="KAH7296326.1"/>
    </source>
</evidence>
<proteinExistence type="inferred from homology"/>
<sequence>MEAMTISVLNGETDGYDCAFANSMTAAGLTPTLPMAIAVSGGPDSTALCILASRWVSQNGGSPCSLLGFIVDHGLRDESALEASIVQSRMSALGIRCEVLKCSWPIDMPKQGHLQEEARNNRYELIHKACKRSGAKALLTAHHLDDQIELFIIRFTRKSGLAGLACMPFTSNLYRCMVECSGKAAIHALLLVRPLLGLSKNDLYQVCRKHDVLWVEDPTNKKPIYFRNVVRSILSKPEFTMLKKEVPSLISLCRKMRSFSDQSRDLMLSQCVSVDADFGYVTVNLERVKHVKIMEEAVKRMLVAILQFVAQKEKPPRGSVVQTLVDFVNSDNLKGALTLAGCNIYVDQRTTRSQIIICTSSDSKLPERIQPVNIVWTWDPGTRNESDSFQQQVRLTPMPTCSISRTDMLDNEIFQTKFMKVQSTSDLLNVAKESNMLSDMSDIALHKLLDEFSLRSPNHEMDSFEENKKQYHNKARKLAEVEIPSGHACYFMNRFWISWGMKQPHIAESGVGLLPQAHFSGCRFLRGGSSIHSKRTLGIRYMEEKDWQFIFQLTRKDSVISCLKTDGCEESEFYQDPGRNKLGGSKENSMTKDLKNTLHALPCCSGYLLKIAQSAATKLKNIPVPVRRALPVFVTNEGALISIPSLGFSMCANIWVLSRFCPRIPLGGGHVSWS</sequence>
<dbReference type="Gene3D" id="3.40.50.620">
    <property type="entry name" value="HUPs"/>
    <property type="match status" value="1"/>
</dbReference>
<dbReference type="InterPro" id="IPR012795">
    <property type="entry name" value="tRNA_Ile_lys_synt_N"/>
</dbReference>
<dbReference type="Proteomes" id="UP000825935">
    <property type="component" value="Chromosome 26"/>
</dbReference>
<dbReference type="InterPro" id="IPR014729">
    <property type="entry name" value="Rossmann-like_a/b/a_fold"/>
</dbReference>
<dbReference type="GO" id="GO:0032267">
    <property type="term" value="F:tRNA(Ile)-lysidine synthase activity"/>
    <property type="evidence" value="ECO:0007669"/>
    <property type="project" value="UniProtKB-EC"/>
</dbReference>
<dbReference type="InterPro" id="IPR012094">
    <property type="entry name" value="tRNA_Ile_lys_synt"/>
</dbReference>
<dbReference type="OMA" id="RFLIRWD"/>
<dbReference type="EMBL" id="CM035431">
    <property type="protein sequence ID" value="KAH7296326.1"/>
    <property type="molecule type" value="Genomic_DNA"/>
</dbReference>
<dbReference type="InterPro" id="IPR011063">
    <property type="entry name" value="TilS/TtcA_N"/>
</dbReference>
<keyword evidence="4" id="KW-0547">Nucleotide-binding</keyword>
<dbReference type="OrthoDB" id="198857at2759"/>
<evidence type="ECO:0000256" key="1">
    <source>
        <dbReference type="ARBA" id="ARBA00013267"/>
    </source>
</evidence>
<keyword evidence="3" id="KW-0819">tRNA processing</keyword>
<evidence type="ECO:0000256" key="5">
    <source>
        <dbReference type="ARBA" id="ARBA00022840"/>
    </source>
</evidence>
<dbReference type="PANTHER" id="PTHR43033:SF5">
    <property type="entry name" value="TRNA(ILE)-LYSIDINE SYNTHETASE"/>
    <property type="match status" value="1"/>
</dbReference>
<evidence type="ECO:0000259" key="7">
    <source>
        <dbReference type="Pfam" id="PF01171"/>
    </source>
</evidence>
<accession>A0A8T2RIX2</accession>
<organism evidence="8 9">
    <name type="scientific">Ceratopteris richardii</name>
    <name type="common">Triangle waterfern</name>
    <dbReference type="NCBI Taxonomy" id="49495"/>
    <lineage>
        <taxon>Eukaryota</taxon>
        <taxon>Viridiplantae</taxon>
        <taxon>Streptophyta</taxon>
        <taxon>Embryophyta</taxon>
        <taxon>Tracheophyta</taxon>
        <taxon>Polypodiopsida</taxon>
        <taxon>Polypodiidae</taxon>
        <taxon>Polypodiales</taxon>
        <taxon>Pteridineae</taxon>
        <taxon>Pteridaceae</taxon>
        <taxon>Parkerioideae</taxon>
        <taxon>Ceratopteris</taxon>
    </lineage>
</organism>
<evidence type="ECO:0000256" key="4">
    <source>
        <dbReference type="ARBA" id="ARBA00022741"/>
    </source>
</evidence>
<dbReference type="GO" id="GO:0008033">
    <property type="term" value="P:tRNA processing"/>
    <property type="evidence" value="ECO:0007669"/>
    <property type="project" value="UniProtKB-KW"/>
</dbReference>
<reference evidence="8" key="1">
    <citation type="submission" date="2021-08" db="EMBL/GenBank/DDBJ databases">
        <title>WGS assembly of Ceratopteris richardii.</title>
        <authorList>
            <person name="Marchant D.B."/>
            <person name="Chen G."/>
            <person name="Jenkins J."/>
            <person name="Shu S."/>
            <person name="Leebens-Mack J."/>
            <person name="Grimwood J."/>
            <person name="Schmutz J."/>
            <person name="Soltis P."/>
            <person name="Soltis D."/>
            <person name="Chen Z.-H."/>
        </authorList>
    </citation>
    <scope>NUCLEOTIDE SEQUENCE</scope>
    <source>
        <strain evidence="8">Whitten #5841</strain>
        <tissue evidence="8">Leaf</tissue>
    </source>
</reference>
<feature type="domain" description="tRNA(Ile)-lysidine/2-thiocytidine synthase N-terminal" evidence="7">
    <location>
        <begin position="36"/>
        <end position="232"/>
    </location>
</feature>
<dbReference type="SUPFAM" id="SSF52402">
    <property type="entry name" value="Adenine nucleotide alpha hydrolases-like"/>
    <property type="match status" value="1"/>
</dbReference>